<evidence type="ECO:0000256" key="5">
    <source>
        <dbReference type="SAM" id="MobiDB-lite"/>
    </source>
</evidence>
<keyword evidence="3" id="KW-0862">Zinc</keyword>
<dbReference type="OrthoDB" id="2122982at2759"/>
<dbReference type="Gene3D" id="3.30.60.90">
    <property type="match status" value="1"/>
</dbReference>
<dbReference type="PROSITE" id="PS00018">
    <property type="entry name" value="EF_HAND_1"/>
    <property type="match status" value="1"/>
</dbReference>
<keyword evidence="4" id="KW-0175">Coiled coil</keyword>
<feature type="compositionally biased region" description="Low complexity" evidence="5">
    <location>
        <begin position="18"/>
        <end position="44"/>
    </location>
</feature>
<name>A0A2G8SJ71_9APHY</name>
<protein>
    <recommendedName>
        <fullName evidence="6">EF-hand domain-containing protein</fullName>
    </recommendedName>
</protein>
<evidence type="ECO:0000256" key="2">
    <source>
        <dbReference type="ARBA" id="ARBA00022771"/>
    </source>
</evidence>
<evidence type="ECO:0000313" key="8">
    <source>
        <dbReference type="Proteomes" id="UP000230002"/>
    </source>
</evidence>
<dbReference type="GO" id="GO:0008270">
    <property type="term" value="F:zinc ion binding"/>
    <property type="evidence" value="ECO:0007669"/>
    <property type="project" value="UniProtKB-KW"/>
</dbReference>
<keyword evidence="8" id="KW-1185">Reference proteome</keyword>
<comment type="caution">
    <text evidence="7">The sequence shown here is derived from an EMBL/GenBank/DDBJ whole genome shotgun (WGS) entry which is preliminary data.</text>
</comment>
<keyword evidence="2" id="KW-0863">Zinc-finger</keyword>
<evidence type="ECO:0000313" key="7">
    <source>
        <dbReference type="EMBL" id="PIL33826.1"/>
    </source>
</evidence>
<feature type="coiled-coil region" evidence="4">
    <location>
        <begin position="1212"/>
        <end position="1239"/>
    </location>
</feature>
<dbReference type="InterPro" id="IPR002048">
    <property type="entry name" value="EF_hand_dom"/>
</dbReference>
<dbReference type="InterPro" id="IPR018247">
    <property type="entry name" value="EF_Hand_1_Ca_BS"/>
</dbReference>
<dbReference type="GO" id="GO:0005509">
    <property type="term" value="F:calcium ion binding"/>
    <property type="evidence" value="ECO:0007669"/>
    <property type="project" value="InterPro"/>
</dbReference>
<feature type="compositionally biased region" description="Acidic residues" evidence="5">
    <location>
        <begin position="1100"/>
        <end position="1115"/>
    </location>
</feature>
<organism evidence="7 8">
    <name type="scientific">Ganoderma sinense ZZ0214-1</name>
    <dbReference type="NCBI Taxonomy" id="1077348"/>
    <lineage>
        <taxon>Eukaryota</taxon>
        <taxon>Fungi</taxon>
        <taxon>Dikarya</taxon>
        <taxon>Basidiomycota</taxon>
        <taxon>Agaricomycotina</taxon>
        <taxon>Agaricomycetes</taxon>
        <taxon>Polyporales</taxon>
        <taxon>Polyporaceae</taxon>
        <taxon>Ganoderma</taxon>
    </lineage>
</organism>
<dbReference type="AlphaFoldDB" id="A0A2G8SJ71"/>
<dbReference type="SUPFAM" id="SSF57850">
    <property type="entry name" value="RING/U-box"/>
    <property type="match status" value="1"/>
</dbReference>
<reference evidence="7 8" key="1">
    <citation type="journal article" date="2015" name="Sci. Rep.">
        <title>Chromosome-level genome map provides insights into diverse defense mechanisms in the medicinal fungus Ganoderma sinense.</title>
        <authorList>
            <person name="Zhu Y."/>
            <person name="Xu J."/>
            <person name="Sun C."/>
            <person name="Zhou S."/>
            <person name="Xu H."/>
            <person name="Nelson D.R."/>
            <person name="Qian J."/>
            <person name="Song J."/>
            <person name="Luo H."/>
            <person name="Xiang L."/>
            <person name="Li Y."/>
            <person name="Xu Z."/>
            <person name="Ji A."/>
            <person name="Wang L."/>
            <person name="Lu S."/>
            <person name="Hayward A."/>
            <person name="Sun W."/>
            <person name="Li X."/>
            <person name="Schwartz D.C."/>
            <person name="Wang Y."/>
            <person name="Chen S."/>
        </authorList>
    </citation>
    <scope>NUCLEOTIDE SEQUENCE [LARGE SCALE GENOMIC DNA]</scope>
    <source>
        <strain evidence="7 8">ZZ0214-1</strain>
    </source>
</reference>
<dbReference type="Proteomes" id="UP000230002">
    <property type="component" value="Unassembled WGS sequence"/>
</dbReference>
<feature type="domain" description="EF-hand" evidence="6">
    <location>
        <begin position="487"/>
        <end position="522"/>
    </location>
</feature>
<sequence length="1249" mass="140849">MPSFFGKNLKTPNPVPPSVDADTAAAAASSSAAPKTEASASAAKPDGKDENVEVAAIDPINGAFQAVQGAEPSVQKYASSRLRKTLDKTGDVIGSVQGSNDTATSVVDLVKPAYDSDLMQPVKDGINKLGDSLPGLLKALNEVAQIHPFIAIAVGAFRVVVELDVKRRDNDKKIGLLFVEMRDMMEALLQLRGITDPESVGPDGQTIKARMQELVKQTAEDIKACANECDTYAKKKLLVKVIASSSWDERLKTFIDLFANRRKAFTFALSIHVGVGVDDANRRLKEIDAKVDVLLAIFPRILSPEQQELAALVEKKGGPRVVMGDNDALVELLKFRPAVALDQDKRSGGREGAESHNGHLGGGDLAAVKQELFDSPESAVKKNLEAFERKFDLQHKALMDNFGAVVSHEGDRVIQAVTAGPHDRIIDPDIHEIWKDMRWPGHVKARHFVLALRDYYRQQVRRKREASPVDNVKSRLADGDEWALEWININRLQAIVEAFDDDASGFITVEEVNYFTTSRPKGWSLPHWLAYWAIGWQMTTTKYRDMVVNICAKMFAIRPHIHPANRHAVDKYLQSVWQKITTLTLSFVNTNQPDSLQDRFKSYVEAEENRLREGLETVRYDIDAMDTLLLHLFPLLWLLLRRDFEIFRLCRHTLIHKDELWDSADTILWVLDAVSERHNDLDALFKQQKLDPGSQFRSFACELYDYWHDFDRFWMLENQRGRDFAEVEYDDAKEDHTVDVSKLLNYPSAADDLYPARVEDSATHNDAAADEGVRLVWNGIQISEDDIVSPMITFYLHASVDPRTYGASSVGANGTDYNILGEYTTNDDGTTEYSFTQTYVARIPKTYWTATLEDDAQTLSGRWGYDKDDQPWTFVFKRVSPEVLVDRPHPKEFAENRIKALWKYALTAVRNQVRRRLFSWAYLAERRDRRKEYLELLLKESDGQLTREDTERASALAQRSTFDEVRCFYIRQEYRQRAVPPHFGITCDSCREPIYGTRVVCMECGLRFTFDFCDKPACVGCTIESRDDLSSPHVPTHDFVKVRAPILHHREIGRVLRDAKAGLERAKGLLDEMEFRRRAREFLKIFEEGQGGDGEKTGEDGGENGGDGDDEDEEGTATSPETGFAPARPELVESPKAELDDEVPALACLRCKSVISRPCLYCVDCPEDSAPFICWDCDEREAGFDQGEHHLATHNLVRCMEVLEEEVLGSGEDTTEKRLGALEEQMVGLRDQMAKIEALLHALANARTG</sequence>
<accession>A0A2G8SJ71</accession>
<proteinExistence type="predicted"/>
<dbReference type="PROSITE" id="PS50222">
    <property type="entry name" value="EF_HAND_2"/>
    <property type="match status" value="1"/>
</dbReference>
<evidence type="ECO:0000256" key="3">
    <source>
        <dbReference type="ARBA" id="ARBA00022833"/>
    </source>
</evidence>
<dbReference type="STRING" id="1077348.A0A2G8SJ71"/>
<feature type="region of interest" description="Disordered" evidence="5">
    <location>
        <begin position="1087"/>
        <end position="1129"/>
    </location>
</feature>
<feature type="region of interest" description="Disordered" evidence="5">
    <location>
        <begin position="1"/>
        <end position="49"/>
    </location>
</feature>
<evidence type="ECO:0000259" key="6">
    <source>
        <dbReference type="PROSITE" id="PS50222"/>
    </source>
</evidence>
<dbReference type="EMBL" id="AYKW01000006">
    <property type="protein sequence ID" value="PIL33826.1"/>
    <property type="molecule type" value="Genomic_DNA"/>
</dbReference>
<evidence type="ECO:0000256" key="1">
    <source>
        <dbReference type="ARBA" id="ARBA00022723"/>
    </source>
</evidence>
<evidence type="ECO:0000256" key="4">
    <source>
        <dbReference type="SAM" id="Coils"/>
    </source>
</evidence>
<feature type="compositionally biased region" description="Basic and acidic residues" evidence="5">
    <location>
        <begin position="1087"/>
        <end position="1099"/>
    </location>
</feature>
<dbReference type="InterPro" id="IPR043145">
    <property type="entry name" value="Znf_ZZ_sf"/>
</dbReference>
<keyword evidence="1" id="KW-0479">Metal-binding</keyword>
<gene>
    <name evidence="7" type="ORF">GSI_03532</name>
</gene>